<evidence type="ECO:0000313" key="2">
    <source>
        <dbReference type="Proteomes" id="UP000067448"/>
    </source>
</evidence>
<organism evidence="1 2">
    <name type="scientific">Streptomyces scabiei</name>
    <dbReference type="NCBI Taxonomy" id="1930"/>
    <lineage>
        <taxon>Bacteria</taxon>
        <taxon>Bacillati</taxon>
        <taxon>Actinomycetota</taxon>
        <taxon>Actinomycetes</taxon>
        <taxon>Kitasatosporales</taxon>
        <taxon>Streptomycetaceae</taxon>
        <taxon>Streptomyces</taxon>
    </lineage>
</organism>
<reference evidence="2" key="1">
    <citation type="submission" date="2015-11" db="EMBL/GenBank/DDBJ databases">
        <authorList>
            <consortium name="Cross-ministerial Strategic Innovation Promotion Program (SIP) consortium"/>
            <person name="Tomihama T."/>
            <person name="Ikenaga M."/>
            <person name="Sakai M."/>
            <person name="Okubo T."/>
            <person name="Ikeda S."/>
        </authorList>
    </citation>
    <scope>NUCLEOTIDE SEQUENCE [LARGE SCALE GENOMIC DNA]</scope>
    <source>
        <strain evidence="2">S58</strain>
    </source>
</reference>
<name>A0A100JVM5_STRSC</name>
<dbReference type="NCBIfam" id="NF038154">
    <property type="entry name" value="lanthi_III_a"/>
    <property type="match status" value="1"/>
</dbReference>
<proteinExistence type="predicted"/>
<gene>
    <name evidence="1" type="ORF">SsS58_06955</name>
</gene>
<reference evidence="1 2" key="2">
    <citation type="journal article" date="2016" name="Genome Announc.">
        <title>Draft Genome Sequences of Streptomyces scabiei S58, Streptomyces turgidiscabies T45, and Streptomyces acidiscabies a10, the Pathogens of Potato Common Scab, Isolated in Japan.</title>
        <authorList>
            <person name="Tomihama T."/>
            <person name="Nishi Y."/>
            <person name="Sakai M."/>
            <person name="Ikenaga M."/>
            <person name="Okubo T."/>
            <person name="Ikeda S."/>
        </authorList>
    </citation>
    <scope>NUCLEOTIDE SEQUENCE [LARGE SCALE GENOMIC DNA]</scope>
    <source>
        <strain evidence="1 2">S58</strain>
    </source>
</reference>
<evidence type="ECO:0000313" key="1">
    <source>
        <dbReference type="EMBL" id="GAQ66521.1"/>
    </source>
</evidence>
<comment type="caution">
    <text evidence="1">The sequence shown here is derived from an EMBL/GenBank/DDBJ whole genome shotgun (WGS) entry which is preliminary data.</text>
</comment>
<protein>
    <submittedName>
        <fullName evidence="1">Uncharacterized protein</fullName>
    </submittedName>
</protein>
<accession>A0A100JVM5</accession>
<dbReference type="EMBL" id="BCMM01000042">
    <property type="protein sequence ID" value="GAQ66521.1"/>
    <property type="molecule type" value="Genomic_DNA"/>
</dbReference>
<sequence>MVNVLALQELDEEVVVDAPLSTVSIVVCH</sequence>
<reference evidence="2" key="3">
    <citation type="submission" date="2016-02" db="EMBL/GenBank/DDBJ databases">
        <title>Draft genome of pathogenic Streptomyces sp. in Japan.</title>
        <authorList>
            <person name="Tomihama T."/>
            <person name="Ikenaga M."/>
            <person name="Sakai M."/>
            <person name="Okubo T."/>
            <person name="Ikeda S."/>
        </authorList>
    </citation>
    <scope>NUCLEOTIDE SEQUENCE [LARGE SCALE GENOMIC DNA]</scope>
    <source>
        <strain evidence="2">S58</strain>
    </source>
</reference>
<dbReference type="Proteomes" id="UP000067448">
    <property type="component" value="Unassembled WGS sequence"/>
</dbReference>
<dbReference type="AlphaFoldDB" id="A0A100JVM5"/>
<dbReference type="RefSeq" id="WP_199845600.1">
    <property type="nucleotide sequence ID" value="NZ_BCMM01000042.1"/>
</dbReference>